<accession>A0A0C1L4E6</accession>
<keyword evidence="4" id="KW-1185">Reference proteome</keyword>
<gene>
    <name evidence="3" type="ORF">OI18_11905</name>
</gene>
<dbReference type="SUPFAM" id="SSF55298">
    <property type="entry name" value="YjgF-like"/>
    <property type="match status" value="1"/>
</dbReference>
<dbReference type="Gene3D" id="3.30.1330.40">
    <property type="entry name" value="RutC-like"/>
    <property type="match status" value="1"/>
</dbReference>
<reference evidence="3 4" key="1">
    <citation type="submission" date="2014-11" db="EMBL/GenBank/DDBJ databases">
        <title>Genome sequence of Flavihumibacter solisilvae 3-3.</title>
        <authorList>
            <person name="Zhou G."/>
            <person name="Li M."/>
            <person name="Wang G."/>
        </authorList>
    </citation>
    <scope>NUCLEOTIDE SEQUENCE [LARGE SCALE GENOMIC DNA]</scope>
    <source>
        <strain evidence="3 4">3-3</strain>
    </source>
</reference>
<name>A0A0C1L4E6_9BACT</name>
<dbReference type="EMBL" id="JSVC01000013">
    <property type="protein sequence ID" value="KIC94456.1"/>
    <property type="molecule type" value="Genomic_DNA"/>
</dbReference>
<organism evidence="3 4">
    <name type="scientific">Flavihumibacter solisilvae</name>
    <dbReference type="NCBI Taxonomy" id="1349421"/>
    <lineage>
        <taxon>Bacteria</taxon>
        <taxon>Pseudomonadati</taxon>
        <taxon>Bacteroidota</taxon>
        <taxon>Chitinophagia</taxon>
        <taxon>Chitinophagales</taxon>
        <taxon>Chitinophagaceae</taxon>
        <taxon>Flavihumibacter</taxon>
    </lineage>
</organism>
<feature type="region of interest" description="Disordered" evidence="2">
    <location>
        <begin position="1"/>
        <end position="21"/>
    </location>
</feature>
<dbReference type="InterPro" id="IPR035959">
    <property type="entry name" value="RutC-like_sf"/>
</dbReference>
<sequence>MAQEPLVKFDNPKSIHPPKGYSHSATIDLGTCRMVIVSGQVAMDEQGNLVGKGDISRQAEQVFQNIKNAITAAGGNMDHLVKLNYFLLQGQDIQPIRDVRDKFINTNTQPTSTLVKVSGLFREDILLEIEATFVIPKGK</sequence>
<dbReference type="STRING" id="1349421.OI18_11905"/>
<proteinExistence type="inferred from homology"/>
<evidence type="ECO:0000256" key="1">
    <source>
        <dbReference type="ARBA" id="ARBA00010552"/>
    </source>
</evidence>
<evidence type="ECO:0000256" key="2">
    <source>
        <dbReference type="SAM" id="MobiDB-lite"/>
    </source>
</evidence>
<dbReference type="PANTHER" id="PTHR11803">
    <property type="entry name" value="2-IMINOBUTANOATE/2-IMINOPROPANOATE DEAMINASE RIDA"/>
    <property type="match status" value="1"/>
</dbReference>
<dbReference type="Pfam" id="PF01042">
    <property type="entry name" value="Ribonuc_L-PSP"/>
    <property type="match status" value="1"/>
</dbReference>
<dbReference type="PANTHER" id="PTHR11803:SF58">
    <property type="entry name" value="PROTEIN HMF1-RELATED"/>
    <property type="match status" value="1"/>
</dbReference>
<evidence type="ECO:0000313" key="4">
    <source>
        <dbReference type="Proteomes" id="UP000031408"/>
    </source>
</evidence>
<dbReference type="InterPro" id="IPR006175">
    <property type="entry name" value="YjgF/YER057c/UK114"/>
</dbReference>
<dbReference type="AlphaFoldDB" id="A0A0C1L4E6"/>
<evidence type="ECO:0000313" key="3">
    <source>
        <dbReference type="EMBL" id="KIC94456.1"/>
    </source>
</evidence>
<dbReference type="CDD" id="cd00448">
    <property type="entry name" value="YjgF_YER057c_UK114_family"/>
    <property type="match status" value="1"/>
</dbReference>
<dbReference type="GO" id="GO:0005829">
    <property type="term" value="C:cytosol"/>
    <property type="evidence" value="ECO:0007669"/>
    <property type="project" value="TreeGrafter"/>
</dbReference>
<dbReference type="Proteomes" id="UP000031408">
    <property type="component" value="Unassembled WGS sequence"/>
</dbReference>
<dbReference type="GO" id="GO:0019239">
    <property type="term" value="F:deaminase activity"/>
    <property type="evidence" value="ECO:0007669"/>
    <property type="project" value="TreeGrafter"/>
</dbReference>
<comment type="caution">
    <text evidence="3">The sequence shown here is derived from an EMBL/GenBank/DDBJ whole genome shotgun (WGS) entry which is preliminary data.</text>
</comment>
<protein>
    <submittedName>
        <fullName evidence="3">Endoribonuclease L-PSP</fullName>
    </submittedName>
</protein>
<comment type="similarity">
    <text evidence="1">Belongs to the RutC family.</text>
</comment>